<protein>
    <submittedName>
        <fullName evidence="1">Uncharacterized protein</fullName>
    </submittedName>
</protein>
<reference evidence="1 2" key="1">
    <citation type="submission" date="2023-02" db="EMBL/GenBank/DDBJ databases">
        <title>LHISI_Scaffold_Assembly.</title>
        <authorList>
            <person name="Stuart O.P."/>
            <person name="Cleave R."/>
            <person name="Magrath M.J.L."/>
            <person name="Mikheyev A.S."/>
        </authorList>
    </citation>
    <scope>NUCLEOTIDE SEQUENCE [LARGE SCALE GENOMIC DNA]</scope>
    <source>
        <strain evidence="1">Daus_M_001</strain>
        <tissue evidence="1">Leg muscle</tissue>
    </source>
</reference>
<name>A0ABQ9HJ46_9NEOP</name>
<dbReference type="PANTHER" id="PTHR37162">
    <property type="entry name" value="HAT FAMILY DIMERISATION DOMAINCONTAINING PROTEIN-RELATED"/>
    <property type="match status" value="1"/>
</dbReference>
<dbReference type="EMBL" id="JARBHB010000005">
    <property type="protein sequence ID" value="KAJ8884166.1"/>
    <property type="molecule type" value="Genomic_DNA"/>
</dbReference>
<comment type="caution">
    <text evidence="1">The sequence shown here is derived from an EMBL/GenBank/DDBJ whole genome shotgun (WGS) entry which is preliminary data.</text>
</comment>
<gene>
    <name evidence="1" type="ORF">PR048_016023</name>
</gene>
<proteinExistence type="predicted"/>
<accession>A0ABQ9HJ46</accession>
<organism evidence="1 2">
    <name type="scientific">Dryococelus australis</name>
    <dbReference type="NCBI Taxonomy" id="614101"/>
    <lineage>
        <taxon>Eukaryota</taxon>
        <taxon>Metazoa</taxon>
        <taxon>Ecdysozoa</taxon>
        <taxon>Arthropoda</taxon>
        <taxon>Hexapoda</taxon>
        <taxon>Insecta</taxon>
        <taxon>Pterygota</taxon>
        <taxon>Neoptera</taxon>
        <taxon>Polyneoptera</taxon>
        <taxon>Phasmatodea</taxon>
        <taxon>Verophasmatodea</taxon>
        <taxon>Anareolatae</taxon>
        <taxon>Phasmatidae</taxon>
        <taxon>Eurycanthinae</taxon>
        <taxon>Dryococelus</taxon>
    </lineage>
</organism>
<evidence type="ECO:0000313" key="1">
    <source>
        <dbReference type="EMBL" id="KAJ8884166.1"/>
    </source>
</evidence>
<evidence type="ECO:0000313" key="2">
    <source>
        <dbReference type="Proteomes" id="UP001159363"/>
    </source>
</evidence>
<sequence length="310" mass="35472">MTRPTRGMKTFLLNDRVMEAEILCCIQCAMTHRSEIASKLQLQRDKIGYCITFGLALYFRDEVSKMLEGKHMVIGFDESLNKVSQKQQMNITVRFWDSKYDGLVTRYHTSVFLGRSTASHLLTAFKSGIINLFVSNVIQVSMDMPNVNFKLLRELKNDISLSSPEQLPEIRALYTSFTVSEIFPKKCCAIIWVENSSVAQGALEIFSNIIIFVKEVEKDRKLMPLCGIYKIVAESMLPAKLAFFKALATDIEPFLSAFQSDFPLVPFFHSLLSSIIHEQMEYIVKKDTLKSSTFVHKIDVNRDENFQCII</sequence>
<dbReference type="PANTHER" id="PTHR37162:SF11">
    <property type="match status" value="1"/>
</dbReference>
<keyword evidence="2" id="KW-1185">Reference proteome</keyword>
<dbReference type="Proteomes" id="UP001159363">
    <property type="component" value="Chromosome 4"/>
</dbReference>